<dbReference type="RefSeq" id="WP_282333720.1">
    <property type="nucleotide sequence ID" value="NZ_JASBRG010000005.1"/>
</dbReference>
<accession>A0ABT6RAQ4</accession>
<sequence length="671" mass="75752">MKYLNLMLCGMLACTVANAQTDSTYLDLGRMRARKDFTQTTVIKASDLAQMPFTNLSDAIRLWVNGVYTDKSTMAYIVDGVMINDADAYSIYDIEEITVVKNALSQPNGAGNSQMLALIATKRNKSAKPQFFAAAQAFAVTQKPNVYESKFTTALFHQYIVNGSATLGSVAVGGSLNYLHDAAPHYDNSQTEFNTTENLDRLRLHVWAETNLGKKSRLVIQGNYTPQNSNRNFSVGYIQEREAHDRKLNESLLNTTLQLQTAFNRALQNKFSAGYTTNIQKGADTATTKNVQPYYNRFVKLDAGLKGHVLFLNDNLSYSLKVNDWLIEPALDFNFQSVKYESHNNQLIRSVYGMSAYIDTAKEKGNCFTITPSVTISYKKIFSIQGGFMQDLSKLVQHDYNDSRAYPFVTIAASALPSSSRLSLKIYGSYAETFAPSSFSKFQVNDLYSYNHYFERPEQLVTGTYTSVIYLPPTTKNYGDRWHAGTDFSFFHKRITLRYNYMNASDLAYTRGSILTSGGTQVIYSHYKNTMQRHQVSLTGQVLSSGAFQWHSGLFLNFIKNIQHYEVNGSRYYENHKTGGWTNRFNYKRLSLGADLLYLLNEDVSANSGSGKTNKHSSILLQNVYLGYRLNFKKIHDMNVYVSSCNLADSNIMPLASDRRRFYGGGVKFDF</sequence>
<dbReference type="SUPFAM" id="SSF56935">
    <property type="entry name" value="Porins"/>
    <property type="match status" value="1"/>
</dbReference>
<dbReference type="EMBL" id="JASBRG010000005">
    <property type="protein sequence ID" value="MDI3319603.1"/>
    <property type="molecule type" value="Genomic_DNA"/>
</dbReference>
<protein>
    <submittedName>
        <fullName evidence="2">Plug domain-containing protein</fullName>
    </submittedName>
</protein>
<evidence type="ECO:0000256" key="1">
    <source>
        <dbReference type="SAM" id="SignalP"/>
    </source>
</evidence>
<dbReference type="Proteomes" id="UP001226434">
    <property type="component" value="Unassembled WGS sequence"/>
</dbReference>
<name>A0ABT6RAQ4_9BACT</name>
<comment type="caution">
    <text evidence="2">The sequence shown here is derived from an EMBL/GenBank/DDBJ whole genome shotgun (WGS) entry which is preliminary data.</text>
</comment>
<keyword evidence="3" id="KW-1185">Reference proteome</keyword>
<evidence type="ECO:0000313" key="2">
    <source>
        <dbReference type="EMBL" id="MDI3319603.1"/>
    </source>
</evidence>
<feature type="chain" id="PRO_5045526362" evidence="1">
    <location>
        <begin position="20"/>
        <end position="671"/>
    </location>
</feature>
<organism evidence="2 3">
    <name type="scientific">Pinibacter soli</name>
    <dbReference type="NCBI Taxonomy" id="3044211"/>
    <lineage>
        <taxon>Bacteria</taxon>
        <taxon>Pseudomonadati</taxon>
        <taxon>Bacteroidota</taxon>
        <taxon>Chitinophagia</taxon>
        <taxon>Chitinophagales</taxon>
        <taxon>Chitinophagaceae</taxon>
        <taxon>Pinibacter</taxon>
    </lineage>
</organism>
<gene>
    <name evidence="2" type="ORF">QJ048_07455</name>
</gene>
<keyword evidence="1" id="KW-0732">Signal</keyword>
<proteinExistence type="predicted"/>
<evidence type="ECO:0000313" key="3">
    <source>
        <dbReference type="Proteomes" id="UP001226434"/>
    </source>
</evidence>
<reference evidence="2 3" key="1">
    <citation type="submission" date="2023-05" db="EMBL/GenBank/DDBJ databases">
        <title>Genome sequence of Pinibacter sp. MAH-24.</title>
        <authorList>
            <person name="Huq M.A."/>
        </authorList>
    </citation>
    <scope>NUCLEOTIDE SEQUENCE [LARGE SCALE GENOMIC DNA]</scope>
    <source>
        <strain evidence="2 3">MAH-24</strain>
    </source>
</reference>
<feature type="signal peptide" evidence="1">
    <location>
        <begin position="1"/>
        <end position="19"/>
    </location>
</feature>